<evidence type="ECO:0000313" key="3">
    <source>
        <dbReference type="Proteomes" id="UP000181901"/>
    </source>
</evidence>
<dbReference type="AlphaFoldDB" id="A0A1J5NEJ6"/>
<feature type="domain" description="Cyclophilin-like" evidence="1">
    <location>
        <begin position="10"/>
        <end position="121"/>
    </location>
</feature>
<dbReference type="Pfam" id="PF18050">
    <property type="entry name" value="Cyclophil_like2"/>
    <property type="match status" value="1"/>
</dbReference>
<organism evidence="2 3">
    <name type="scientific">Pseudodesulfovibrio hydrargyri</name>
    <dbReference type="NCBI Taxonomy" id="2125990"/>
    <lineage>
        <taxon>Bacteria</taxon>
        <taxon>Pseudomonadati</taxon>
        <taxon>Thermodesulfobacteriota</taxon>
        <taxon>Desulfovibrionia</taxon>
        <taxon>Desulfovibrionales</taxon>
        <taxon>Desulfovibrionaceae</taxon>
    </lineage>
</organism>
<protein>
    <recommendedName>
        <fullName evidence="1">Cyclophilin-like domain-containing protein</fullName>
    </recommendedName>
</protein>
<evidence type="ECO:0000259" key="1">
    <source>
        <dbReference type="Pfam" id="PF18050"/>
    </source>
</evidence>
<gene>
    <name evidence="2" type="ORF">BerOc1_02067</name>
</gene>
<name>A0A1J5NEJ6_9BACT</name>
<dbReference type="InterPro" id="IPR029000">
    <property type="entry name" value="Cyclophilin-like_dom_sf"/>
</dbReference>
<accession>A0A1J5NEJ6</accession>
<evidence type="ECO:0000313" key="2">
    <source>
        <dbReference type="EMBL" id="OIQ50137.1"/>
    </source>
</evidence>
<dbReference type="RefSeq" id="WP_242652945.1">
    <property type="nucleotide sequence ID" value="NZ_LKAQ01000004.1"/>
</dbReference>
<dbReference type="Gene3D" id="2.40.100.20">
    <property type="match status" value="1"/>
</dbReference>
<dbReference type="SUPFAM" id="SSF50891">
    <property type="entry name" value="Cyclophilin-like"/>
    <property type="match status" value="1"/>
</dbReference>
<proteinExistence type="predicted"/>
<keyword evidence="3" id="KW-1185">Reference proteome</keyword>
<sequence>MSENTTDIQLIVGETVIPAVLNDSKPAQALLAKLPYTVRLQRYEHDFCGVMSDSLPFDKTSLRSGWKNGDIAYAVDGNYFAILYKDEEISQQFDGMVTMGALDCPPSVMETLDRSISVRIELKK</sequence>
<dbReference type="Proteomes" id="UP000181901">
    <property type="component" value="Unassembled WGS sequence"/>
</dbReference>
<comment type="caution">
    <text evidence="2">The sequence shown here is derived from an EMBL/GenBank/DDBJ whole genome shotgun (WGS) entry which is preliminary data.</text>
</comment>
<dbReference type="InterPro" id="IPR041183">
    <property type="entry name" value="Cyclophilin-like"/>
</dbReference>
<reference evidence="2 3" key="1">
    <citation type="submission" date="2015-09" db="EMBL/GenBank/DDBJ databases">
        <title>Genome of Desulfovibrio dechloracetivorans BerOc1, a mercury methylating strain isolated from highly hydrocarbons and metals contaminated coastal sediments.</title>
        <authorList>
            <person name="Goni Urriza M."/>
            <person name="Gassie C."/>
            <person name="Bouchez O."/>
            <person name="Klopp C."/>
            <person name="Ranchou-Peyruse A."/>
            <person name="Remy G."/>
        </authorList>
    </citation>
    <scope>NUCLEOTIDE SEQUENCE [LARGE SCALE GENOMIC DNA]</scope>
    <source>
        <strain evidence="2 3">BerOc1</strain>
    </source>
</reference>
<dbReference type="EMBL" id="LKAQ01000004">
    <property type="protein sequence ID" value="OIQ50137.1"/>
    <property type="molecule type" value="Genomic_DNA"/>
</dbReference>